<evidence type="ECO:0000256" key="2">
    <source>
        <dbReference type="SAM" id="MobiDB-lite"/>
    </source>
</evidence>
<dbReference type="PANTHER" id="PTHR14715">
    <property type="entry name" value="FAM124 DOMAIN-CONTAINING PROTEIN-RELATED"/>
    <property type="match status" value="1"/>
</dbReference>
<feature type="region of interest" description="Disordered" evidence="2">
    <location>
        <begin position="1"/>
        <end position="25"/>
    </location>
</feature>
<gene>
    <name evidence="4" type="primary">106069173</name>
</gene>
<evidence type="ECO:0000256" key="1">
    <source>
        <dbReference type="ARBA" id="ARBA00006440"/>
    </source>
</evidence>
<evidence type="ECO:0000259" key="3">
    <source>
        <dbReference type="Pfam" id="PF15067"/>
    </source>
</evidence>
<dbReference type="RefSeq" id="XP_013084235.2">
    <property type="nucleotide sequence ID" value="XM_013228781.2"/>
</dbReference>
<dbReference type="EnsemblMetazoa" id="BGLB039908-RB">
    <property type="protein sequence ID" value="BGLB039908-PB"/>
    <property type="gene ID" value="BGLB039908"/>
</dbReference>
<dbReference type="VEuPathDB" id="VectorBase:BGLB039908"/>
<proteinExistence type="inferred from homology"/>
<dbReference type="OrthoDB" id="10023686at2759"/>
<feature type="compositionally biased region" description="Basic and acidic residues" evidence="2">
    <location>
        <begin position="403"/>
        <end position="428"/>
    </location>
</feature>
<protein>
    <recommendedName>
        <fullName evidence="3">FAM124 domain-containing protein</fullName>
    </recommendedName>
</protein>
<dbReference type="InterPro" id="IPR029380">
    <property type="entry name" value="FAM124"/>
</dbReference>
<dbReference type="InterPro" id="IPR046365">
    <property type="entry name" value="FAM124_dom"/>
</dbReference>
<evidence type="ECO:0000313" key="5">
    <source>
        <dbReference type="Proteomes" id="UP000076420"/>
    </source>
</evidence>
<dbReference type="EnsemblMetazoa" id="BGLB039908-RC">
    <property type="protein sequence ID" value="BGLB039908-PC"/>
    <property type="gene ID" value="BGLB039908"/>
</dbReference>
<dbReference type="VEuPathDB" id="VectorBase:BGLAX_050872"/>
<evidence type="ECO:0000313" key="4">
    <source>
        <dbReference type="EnsemblMetazoa" id="BGLB039908-PA"/>
    </source>
</evidence>
<feature type="compositionally biased region" description="Low complexity" evidence="2">
    <location>
        <begin position="8"/>
        <end position="24"/>
    </location>
</feature>
<comment type="similarity">
    <text evidence="1">Belongs to the FAM124 family.</text>
</comment>
<dbReference type="Proteomes" id="UP000076420">
    <property type="component" value="Unassembled WGS sequence"/>
</dbReference>
<reference evidence="4" key="1">
    <citation type="submission" date="2020-05" db="UniProtKB">
        <authorList>
            <consortium name="EnsemblMetazoa"/>
        </authorList>
    </citation>
    <scope>IDENTIFICATION</scope>
    <source>
        <strain evidence="4">BB02</strain>
    </source>
</reference>
<dbReference type="PANTHER" id="PTHR14715:SF6">
    <property type="entry name" value="FAM124 DOMAIN-CONTAINING PROTEIN"/>
    <property type="match status" value="1"/>
</dbReference>
<dbReference type="EnsemblMetazoa" id="BGLB039908-RA">
    <property type="protein sequence ID" value="BGLB039908-PA"/>
    <property type="gene ID" value="BGLB039908"/>
</dbReference>
<dbReference type="AlphaFoldDB" id="A0A2C9M8V9"/>
<accession>A0A2C9M8V9</accession>
<sequence>MAERPQQADKQTAQQQHSPQPSASLTIVVPNGRQKDMHRILKPFLKSVECLETYLHIQEADSVAHLLGKTSSHVVPHYSVQGDEMSSPSLAVIVFLPEFGPKSVDNVRQKFRKLPWRHHHTIQLQKAGSSNVLGKHEFYSLSRQLPLWSVGISPHNVGYVRFNLFVRRFNAMVEFYRLITGTEMESRKPGFSMFSIGKFRPCENASTHQTVCELVLKHCPQVSPYPLKDAFLTFPVHNLKSLLAILPSRPQMTAPNNYLVHDPDGNALLLYESDLALPQQTLTLPSVVPNVCQGLTQPADKASVHSDSIDSGRYSDFDAYSGELDQCMSRLAAVCRLDANEGTHLTPLELPAARPSVQLLNRAYQTKCDIHPTMTYQTRPLPAFTTSQRPIKHVSHDLIGSDSKLKTHSSDHRSNPCDHIKVSDRSRATPESQADLSWLAVPTVEDAASLIQFTEPASETCVPRSKFIADLRDYGYLTSVPTKTTDVKSIHRVYDATFI</sequence>
<dbReference type="RefSeq" id="XP_013084233.2">
    <property type="nucleotide sequence ID" value="XM_013228779.2"/>
</dbReference>
<dbReference type="Pfam" id="PF15067">
    <property type="entry name" value="FAM124"/>
    <property type="match status" value="1"/>
</dbReference>
<dbReference type="KEGG" id="bgt:106069173"/>
<feature type="region of interest" description="Disordered" evidence="2">
    <location>
        <begin position="403"/>
        <end position="429"/>
    </location>
</feature>
<dbReference type="RefSeq" id="XP_013084234.2">
    <property type="nucleotide sequence ID" value="XM_013228780.2"/>
</dbReference>
<feature type="domain" description="FAM124" evidence="3">
    <location>
        <begin position="25"/>
        <end position="271"/>
    </location>
</feature>
<name>A0A2C9M8V9_BIOGL</name>
<organism evidence="4 5">
    <name type="scientific">Biomphalaria glabrata</name>
    <name type="common">Bloodfluke planorb</name>
    <name type="synonym">Freshwater snail</name>
    <dbReference type="NCBI Taxonomy" id="6526"/>
    <lineage>
        <taxon>Eukaryota</taxon>
        <taxon>Metazoa</taxon>
        <taxon>Spiralia</taxon>
        <taxon>Lophotrochozoa</taxon>
        <taxon>Mollusca</taxon>
        <taxon>Gastropoda</taxon>
        <taxon>Heterobranchia</taxon>
        <taxon>Euthyneura</taxon>
        <taxon>Panpulmonata</taxon>
        <taxon>Hygrophila</taxon>
        <taxon>Lymnaeoidea</taxon>
        <taxon>Planorbidae</taxon>
        <taxon>Biomphalaria</taxon>
    </lineage>
</organism>